<feature type="non-terminal residue" evidence="1">
    <location>
        <position position="1"/>
    </location>
</feature>
<dbReference type="AlphaFoldDB" id="A0A399NS42"/>
<comment type="caution">
    <text evidence="1">The sequence shown here is derived from an EMBL/GenBank/DDBJ whole genome shotgun (WGS) entry which is preliminary data.</text>
</comment>
<evidence type="ECO:0000313" key="2">
    <source>
        <dbReference type="Proteomes" id="UP000266298"/>
    </source>
</evidence>
<sequence length="104" mass="10551">AFGGALEQAAAIEAAGRQLVVVLPDQAEAGDDPLAAIAHALIRPPHVSLVVTETAARAWADAGFELLADRVAGSTATAYLCADFVCRLPVTTADALRAQLADGA</sequence>
<dbReference type="Proteomes" id="UP000266298">
    <property type="component" value="Unassembled WGS sequence"/>
</dbReference>
<dbReference type="EMBL" id="QWEC01000127">
    <property type="protein sequence ID" value="RII96935.1"/>
    <property type="molecule type" value="Genomic_DNA"/>
</dbReference>
<evidence type="ECO:0000313" key="1">
    <source>
        <dbReference type="EMBL" id="RII96935.1"/>
    </source>
</evidence>
<accession>A0A399NS42</accession>
<name>A0A399NS42_9MICO</name>
<proteinExistence type="predicted"/>
<gene>
    <name evidence="1" type="ORF">DZF96_09355</name>
</gene>
<protein>
    <submittedName>
        <fullName evidence="1">Thioredoxin domain-containing protein</fullName>
    </submittedName>
</protein>
<organism evidence="1 2">
    <name type="scientific">Clavibacter michiganensis</name>
    <dbReference type="NCBI Taxonomy" id="28447"/>
    <lineage>
        <taxon>Bacteria</taxon>
        <taxon>Bacillati</taxon>
        <taxon>Actinomycetota</taxon>
        <taxon>Actinomycetes</taxon>
        <taxon>Micrococcales</taxon>
        <taxon>Microbacteriaceae</taxon>
        <taxon>Clavibacter</taxon>
    </lineage>
</organism>
<reference evidence="1 2" key="1">
    <citation type="submission" date="2018-08" db="EMBL/GenBank/DDBJ databases">
        <title>Genome Sequence of Clavibacter michiganensis Subspecies type strains, and the Atypical Peach-Colored Strains Isolated from Tomato.</title>
        <authorList>
            <person name="Osdaghi E."/>
            <person name="Portier P."/>
            <person name="Briand M."/>
            <person name="Jacques M.-A."/>
        </authorList>
    </citation>
    <scope>NUCLEOTIDE SEQUENCE [LARGE SCALE GENOMIC DNA]</scope>
    <source>
        <strain evidence="1 2">CFBP 7493</strain>
    </source>
</reference>